<proteinExistence type="predicted"/>
<dbReference type="Proteomes" id="UP000232722">
    <property type="component" value="Unassembled WGS sequence"/>
</dbReference>
<gene>
    <name evidence="3" type="ORF">RhiirA1_484698</name>
    <name evidence="2" type="ORF">RhiirA5_442886</name>
</gene>
<evidence type="ECO:0000313" key="4">
    <source>
        <dbReference type="Proteomes" id="UP000232688"/>
    </source>
</evidence>
<dbReference type="AlphaFoldDB" id="A0A2N0QJ10"/>
<accession>A0A2N0QJ10</accession>
<evidence type="ECO:0000313" key="3">
    <source>
        <dbReference type="EMBL" id="PKC51036.1"/>
    </source>
</evidence>
<sequence length="114" mass="13328">DSEEILGGYNPLKWESSNTWGKTNISFIFSFKNKNNFKDAILSIIKDVNKAFNYHSTHGPCFGKDLIMYSTSNSSTDMDIDKTSYYSRGYYEKSIRKEGEFPMEDYEIFQIIKR</sequence>
<dbReference type="Pfam" id="PF07534">
    <property type="entry name" value="TLD"/>
    <property type="match status" value="1"/>
</dbReference>
<organism evidence="3 4">
    <name type="scientific">Rhizophagus irregularis</name>
    <dbReference type="NCBI Taxonomy" id="588596"/>
    <lineage>
        <taxon>Eukaryota</taxon>
        <taxon>Fungi</taxon>
        <taxon>Fungi incertae sedis</taxon>
        <taxon>Mucoromycota</taxon>
        <taxon>Glomeromycotina</taxon>
        <taxon>Glomeromycetes</taxon>
        <taxon>Glomerales</taxon>
        <taxon>Glomeraceae</taxon>
        <taxon>Rhizophagus</taxon>
    </lineage>
</organism>
<reference evidence="2 5" key="1">
    <citation type="submission" date="2016-04" db="EMBL/GenBank/DDBJ databases">
        <title>Genome analyses suggest a sexual origin of heterokaryosis in a supposedly ancient asexual fungus.</title>
        <authorList>
            <person name="Ropars J."/>
            <person name="Sedzielewska K."/>
            <person name="Noel J."/>
            <person name="Charron P."/>
            <person name="Farinelli L."/>
            <person name="Marton T."/>
            <person name="Kruger M."/>
            <person name="Pelin A."/>
            <person name="Brachmann A."/>
            <person name="Corradi N."/>
        </authorList>
    </citation>
    <scope>NUCLEOTIDE SEQUENCE [LARGE SCALE GENOMIC DNA]</scope>
    <source>
        <strain evidence="2 5">A5</strain>
    </source>
</reference>
<dbReference type="EMBL" id="LLXJ01009441">
    <property type="protein sequence ID" value="PKB92927.1"/>
    <property type="molecule type" value="Genomic_DNA"/>
</dbReference>
<protein>
    <recommendedName>
        <fullName evidence="1">TLDc domain-containing protein</fullName>
    </recommendedName>
</protein>
<evidence type="ECO:0000313" key="2">
    <source>
        <dbReference type="EMBL" id="PKB92927.1"/>
    </source>
</evidence>
<reference evidence="2 5" key="2">
    <citation type="submission" date="2017-09" db="EMBL/GenBank/DDBJ databases">
        <title>Extensive intraspecific genome diversity in a model arbuscular mycorrhizal fungus.</title>
        <authorList>
            <person name="Chen E.C."/>
            <person name="Morin E."/>
            <person name="Beaudet D."/>
            <person name="Noel J."/>
            <person name="Ndikumana S."/>
            <person name="Charron P."/>
            <person name="St-Onge C."/>
            <person name="Giorgi J."/>
            <person name="Grigoriev I.V."/>
            <person name="Roux C."/>
            <person name="Martin F.M."/>
            <person name="Corradi N."/>
        </authorList>
    </citation>
    <scope>NUCLEOTIDE SEQUENCE [LARGE SCALE GENOMIC DNA]</scope>
    <source>
        <strain evidence="2 5">A5</strain>
    </source>
</reference>
<dbReference type="VEuPathDB" id="FungiDB:RhiirA1_484698"/>
<evidence type="ECO:0000259" key="1">
    <source>
        <dbReference type="PROSITE" id="PS51886"/>
    </source>
</evidence>
<evidence type="ECO:0000313" key="5">
    <source>
        <dbReference type="Proteomes" id="UP000232722"/>
    </source>
</evidence>
<feature type="domain" description="TLDc" evidence="1">
    <location>
        <begin position="1"/>
        <end position="112"/>
    </location>
</feature>
<comment type="caution">
    <text evidence="3">The sequence shown here is derived from an EMBL/GenBank/DDBJ whole genome shotgun (WGS) entry which is preliminary data.</text>
</comment>
<reference evidence="3 4" key="3">
    <citation type="submission" date="2017-10" db="EMBL/GenBank/DDBJ databases">
        <title>Extensive intraspecific genome diversity in a model arbuscular mycorrhizal fungus.</title>
        <authorList>
            <person name="Chen E.C.H."/>
            <person name="Morin E."/>
            <person name="Baudet D."/>
            <person name="Noel J."/>
            <person name="Ndikumana S."/>
            <person name="Charron P."/>
            <person name="St-Onge C."/>
            <person name="Giorgi J."/>
            <person name="Grigoriev I.V."/>
            <person name="Roux C."/>
            <person name="Martin F.M."/>
            <person name="Corradi N."/>
        </authorList>
    </citation>
    <scope>NUCLEOTIDE SEQUENCE [LARGE SCALE GENOMIC DNA]</scope>
    <source>
        <strain evidence="3 4">A1</strain>
    </source>
</reference>
<dbReference type="InterPro" id="IPR006571">
    <property type="entry name" value="TLDc_dom"/>
</dbReference>
<dbReference type="EMBL" id="LLXH01008474">
    <property type="protein sequence ID" value="PKC51036.1"/>
    <property type="molecule type" value="Genomic_DNA"/>
</dbReference>
<reference evidence="3 4" key="4">
    <citation type="submission" date="2017-10" db="EMBL/GenBank/DDBJ databases">
        <title>Genome analyses suggest a sexual origin of heterokaryosis in a supposedly ancient asexual fungus.</title>
        <authorList>
            <person name="Corradi N."/>
            <person name="Sedzielewska K."/>
            <person name="Noel J."/>
            <person name="Charron P."/>
            <person name="Farinelli L."/>
            <person name="Marton T."/>
            <person name="Kruger M."/>
            <person name="Pelin A."/>
            <person name="Brachmann A."/>
            <person name="Corradi N."/>
        </authorList>
    </citation>
    <scope>NUCLEOTIDE SEQUENCE [LARGE SCALE GENOMIC DNA]</scope>
    <source>
        <strain evidence="3 4">A1</strain>
    </source>
</reference>
<feature type="non-terminal residue" evidence="3">
    <location>
        <position position="1"/>
    </location>
</feature>
<dbReference type="Proteomes" id="UP000232688">
    <property type="component" value="Unassembled WGS sequence"/>
</dbReference>
<name>A0A2N0QJ10_9GLOM</name>
<dbReference type="PROSITE" id="PS51886">
    <property type="entry name" value="TLDC"/>
    <property type="match status" value="1"/>
</dbReference>